<comment type="caution">
    <text evidence="6">The sequence shown here is derived from an EMBL/GenBank/DDBJ whole genome shotgun (WGS) entry which is preliminary data.</text>
</comment>
<keyword evidence="2" id="KW-0479">Metal-binding</keyword>
<evidence type="ECO:0000313" key="6">
    <source>
        <dbReference type="EMBL" id="CAI9936096.1"/>
    </source>
</evidence>
<dbReference type="EMBL" id="CAXDID020000328">
    <property type="protein sequence ID" value="CAL6077549.1"/>
    <property type="molecule type" value="Genomic_DNA"/>
</dbReference>
<dbReference type="GO" id="GO:0016787">
    <property type="term" value="F:hydrolase activity"/>
    <property type="evidence" value="ECO:0007669"/>
    <property type="project" value="UniProtKB-KW"/>
</dbReference>
<organism evidence="6">
    <name type="scientific">Hexamita inflata</name>
    <dbReference type="NCBI Taxonomy" id="28002"/>
    <lineage>
        <taxon>Eukaryota</taxon>
        <taxon>Metamonada</taxon>
        <taxon>Diplomonadida</taxon>
        <taxon>Hexamitidae</taxon>
        <taxon>Hexamitinae</taxon>
        <taxon>Hexamita</taxon>
    </lineage>
</organism>
<comment type="cofactor">
    <cofactor evidence="1">
        <name>Zn(2+)</name>
        <dbReference type="ChEBI" id="CHEBI:29105"/>
    </cofactor>
</comment>
<dbReference type="PANTHER" id="PTHR46233:SF3">
    <property type="entry name" value="HYDROXYACYLGLUTATHIONE HYDROLASE GLOC"/>
    <property type="match status" value="1"/>
</dbReference>
<evidence type="ECO:0000256" key="4">
    <source>
        <dbReference type="ARBA" id="ARBA00022833"/>
    </source>
</evidence>
<dbReference type="Gene3D" id="3.60.15.10">
    <property type="entry name" value="Ribonuclease Z/Hydroxyacylglutathione hydrolase-like"/>
    <property type="match status" value="1"/>
</dbReference>
<evidence type="ECO:0000259" key="5">
    <source>
        <dbReference type="SMART" id="SM00849"/>
    </source>
</evidence>
<dbReference type="GO" id="GO:0046872">
    <property type="term" value="F:metal ion binding"/>
    <property type="evidence" value="ECO:0007669"/>
    <property type="project" value="UniProtKB-KW"/>
</dbReference>
<reference evidence="7 8" key="2">
    <citation type="submission" date="2024-07" db="EMBL/GenBank/DDBJ databases">
        <authorList>
            <person name="Akdeniz Z."/>
        </authorList>
    </citation>
    <scope>NUCLEOTIDE SEQUENCE [LARGE SCALE GENOMIC DNA]</scope>
</reference>
<dbReference type="PANTHER" id="PTHR46233">
    <property type="entry name" value="HYDROXYACYLGLUTATHIONE HYDROLASE GLOC"/>
    <property type="match status" value="1"/>
</dbReference>
<keyword evidence="4" id="KW-0862">Zinc</keyword>
<evidence type="ECO:0000313" key="7">
    <source>
        <dbReference type="EMBL" id="CAL6077549.1"/>
    </source>
</evidence>
<keyword evidence="8" id="KW-1185">Reference proteome</keyword>
<sequence>MQTKLFTGGQFCTNLYIVHNQQEAIIIDPGFADQEIDQFIEQQNLKIKYIILTHAHIDHYLYAGYYRVKYKAKIYCHEADKQQFKRSYSYAKKVVDQFPQNFMNSADIYFNCGQIFQLQDVQLKIIHTPGHTPGSCCLVSENTSQLFTGDTLFSDTIGNYSFPGGSFKDMSDSIHFLEKQNQYYQFLIYPGHSGTEIYNVAILKALDVLEW</sequence>
<dbReference type="SUPFAM" id="SSF56281">
    <property type="entry name" value="Metallo-hydrolase/oxidoreductase"/>
    <property type="match status" value="1"/>
</dbReference>
<evidence type="ECO:0000313" key="8">
    <source>
        <dbReference type="Proteomes" id="UP001642409"/>
    </source>
</evidence>
<dbReference type="Proteomes" id="UP001642409">
    <property type="component" value="Unassembled WGS sequence"/>
</dbReference>
<dbReference type="Pfam" id="PF00753">
    <property type="entry name" value="Lactamase_B"/>
    <property type="match status" value="1"/>
</dbReference>
<evidence type="ECO:0000256" key="1">
    <source>
        <dbReference type="ARBA" id="ARBA00001947"/>
    </source>
</evidence>
<dbReference type="SMART" id="SM00849">
    <property type="entry name" value="Lactamase_B"/>
    <property type="match status" value="1"/>
</dbReference>
<keyword evidence="3 6" id="KW-0378">Hydrolase</keyword>
<accession>A0AA86PDX5</accession>
<name>A0AA86PDX5_9EUKA</name>
<dbReference type="InterPro" id="IPR036866">
    <property type="entry name" value="RibonucZ/Hydroxyglut_hydro"/>
</dbReference>
<gene>
    <name evidence="6" type="ORF">HINF_LOCUS23741</name>
    <name evidence="7" type="ORF">HINF_LOCUS58434</name>
</gene>
<dbReference type="CDD" id="cd06262">
    <property type="entry name" value="metallo-hydrolase-like_MBL-fold"/>
    <property type="match status" value="1"/>
</dbReference>
<protein>
    <submittedName>
        <fullName evidence="6">Hydroxyacylglutathione hydrolase</fullName>
    </submittedName>
    <submittedName>
        <fullName evidence="7">Hydroxyacylglutathione_hydrolase</fullName>
    </submittedName>
</protein>
<evidence type="ECO:0000256" key="3">
    <source>
        <dbReference type="ARBA" id="ARBA00022801"/>
    </source>
</evidence>
<evidence type="ECO:0000256" key="2">
    <source>
        <dbReference type="ARBA" id="ARBA00022723"/>
    </source>
</evidence>
<dbReference type="AlphaFoldDB" id="A0AA86PDX5"/>
<dbReference type="InterPro" id="IPR051453">
    <property type="entry name" value="MBL_Glyoxalase_II"/>
</dbReference>
<proteinExistence type="predicted"/>
<dbReference type="EMBL" id="CATOUU010000630">
    <property type="protein sequence ID" value="CAI9936096.1"/>
    <property type="molecule type" value="Genomic_DNA"/>
</dbReference>
<feature type="domain" description="Metallo-beta-lactamase" evidence="5">
    <location>
        <begin position="12"/>
        <end position="192"/>
    </location>
</feature>
<reference evidence="6" key="1">
    <citation type="submission" date="2023-06" db="EMBL/GenBank/DDBJ databases">
        <authorList>
            <person name="Kurt Z."/>
        </authorList>
    </citation>
    <scope>NUCLEOTIDE SEQUENCE</scope>
</reference>
<dbReference type="InterPro" id="IPR001279">
    <property type="entry name" value="Metallo-B-lactamas"/>
</dbReference>